<dbReference type="Gene3D" id="3.30.300.130">
    <property type="entry name" value="Fe-S cluster assembly (FSCA)"/>
    <property type="match status" value="1"/>
</dbReference>
<evidence type="ECO:0000313" key="2">
    <source>
        <dbReference type="Proteomes" id="UP000294901"/>
    </source>
</evidence>
<name>A0A4R6JLA0_9ACTN</name>
<organism evidence="1 2">
    <name type="scientific">Paractinoplanes brasiliensis</name>
    <dbReference type="NCBI Taxonomy" id="52695"/>
    <lineage>
        <taxon>Bacteria</taxon>
        <taxon>Bacillati</taxon>
        <taxon>Actinomycetota</taxon>
        <taxon>Actinomycetes</taxon>
        <taxon>Micromonosporales</taxon>
        <taxon>Micromonosporaceae</taxon>
        <taxon>Paractinoplanes</taxon>
    </lineage>
</organism>
<protein>
    <recommendedName>
        <fullName evidence="3">Fe-S cluster biogenesis protein NfuA</fullName>
    </recommendedName>
</protein>
<accession>A0A4R6JLA0</accession>
<sequence length="170" mass="17924">MNATDDAAEQTAERVGQLLAELRARPDRRAAEAAEQLTACLVQLYGAGLARIAERLGPARLADLCADPLVESLLLVHDLHPMDTAARIRRALDRMRPAAGVDVLGVDRDGTAHLRLAGGGGCPSSRQAVVRQVEAVVMRAAPELSGVDVVVPPAPLPLLQVSARPRPAGR</sequence>
<evidence type="ECO:0000313" key="1">
    <source>
        <dbReference type="EMBL" id="TDO36899.1"/>
    </source>
</evidence>
<proteinExistence type="predicted"/>
<evidence type="ECO:0008006" key="3">
    <source>
        <dbReference type="Google" id="ProtNLM"/>
    </source>
</evidence>
<dbReference type="EMBL" id="SNWR01000001">
    <property type="protein sequence ID" value="TDO36899.1"/>
    <property type="molecule type" value="Genomic_DNA"/>
</dbReference>
<gene>
    <name evidence="1" type="ORF">C8E87_0486</name>
</gene>
<reference evidence="1 2" key="1">
    <citation type="submission" date="2019-03" db="EMBL/GenBank/DDBJ databases">
        <title>Sequencing the genomes of 1000 actinobacteria strains.</title>
        <authorList>
            <person name="Klenk H.-P."/>
        </authorList>
    </citation>
    <scope>NUCLEOTIDE SEQUENCE [LARGE SCALE GENOMIC DNA]</scope>
    <source>
        <strain evidence="1 2">DSM 43805</strain>
    </source>
</reference>
<dbReference type="AlphaFoldDB" id="A0A4R6JLA0"/>
<dbReference type="OrthoDB" id="9798220at2"/>
<dbReference type="Proteomes" id="UP000294901">
    <property type="component" value="Unassembled WGS sequence"/>
</dbReference>
<dbReference type="RefSeq" id="WP_133871594.1">
    <property type="nucleotide sequence ID" value="NZ_BOMD01000071.1"/>
</dbReference>
<comment type="caution">
    <text evidence="1">The sequence shown here is derived from an EMBL/GenBank/DDBJ whole genome shotgun (WGS) entry which is preliminary data.</text>
</comment>
<dbReference type="SUPFAM" id="SSF117916">
    <property type="entry name" value="Fe-S cluster assembly (FSCA) domain-like"/>
    <property type="match status" value="1"/>
</dbReference>
<keyword evidence="2" id="KW-1185">Reference proteome</keyword>
<dbReference type="InterPro" id="IPR034904">
    <property type="entry name" value="FSCA_dom_sf"/>
</dbReference>